<dbReference type="InterPro" id="IPR017946">
    <property type="entry name" value="PLC-like_Pdiesterase_TIM-brl"/>
</dbReference>
<dbReference type="EC" id="3.1.4.11" evidence="1"/>
<dbReference type="AlphaFoldDB" id="A0AAW9SJT0"/>
<accession>A0AAW9SJT0</accession>
<sequence length="242" mass="27819">MQFSFAKEIVGVFLLGLLFTACSTPQLVVEDVSLPTDLKINQLQVLGTHNSYAQPVDTAVLNYIDPIFEKMMGQYFANQPETIKAKYKEYHPNEVKMSEGLAYNHPDFEAQLNAGMRSLEIDVYHDPTGNRFNRPAAYEVLKQMGKTDLLPFDSTGLDKPGFKVLHMADIDFRTHYTTFEKALLALKDWSNAHPQHSPIFIMIEAKDSGIPVFRVRLKYCLLQSRLSVNWMKRFYLCWEGRK</sequence>
<comment type="caution">
    <text evidence="1">The sequence shown here is derived from an EMBL/GenBank/DDBJ whole genome shotgun (WGS) entry which is preliminary data.</text>
</comment>
<dbReference type="Pfam" id="PF16670">
    <property type="entry name" value="PI-PLC-C1"/>
    <property type="match status" value="1"/>
</dbReference>
<evidence type="ECO:0000313" key="1">
    <source>
        <dbReference type="EMBL" id="MEN7551096.1"/>
    </source>
</evidence>
<keyword evidence="1" id="KW-0378">Hydrolase</keyword>
<proteinExistence type="predicted"/>
<organism evidence="1 2">
    <name type="scientific">Rapidithrix thailandica</name>
    <dbReference type="NCBI Taxonomy" id="413964"/>
    <lineage>
        <taxon>Bacteria</taxon>
        <taxon>Pseudomonadati</taxon>
        <taxon>Bacteroidota</taxon>
        <taxon>Cytophagia</taxon>
        <taxon>Cytophagales</taxon>
        <taxon>Flammeovirgaceae</taxon>
        <taxon>Rapidithrix</taxon>
    </lineage>
</organism>
<protein>
    <submittedName>
        <fullName evidence="1">Ca2+-dependent phosphoinositide-specific phospholipase C</fullName>
        <ecNumber evidence="1">3.1.4.11</ecNumber>
    </submittedName>
</protein>
<keyword evidence="2" id="KW-1185">Reference proteome</keyword>
<dbReference type="InterPro" id="IPR032075">
    <property type="entry name" value="PI-PLC-C1"/>
</dbReference>
<dbReference type="RefSeq" id="WP_346823878.1">
    <property type="nucleotide sequence ID" value="NZ_JBDKWZ010000019.1"/>
</dbReference>
<gene>
    <name evidence="1" type="ORF">AAG747_24455</name>
</gene>
<dbReference type="SUPFAM" id="SSF51695">
    <property type="entry name" value="PLC-like phosphodiesterases"/>
    <property type="match status" value="1"/>
</dbReference>
<dbReference type="GO" id="GO:0004435">
    <property type="term" value="F:phosphatidylinositol-4,5-bisphosphate phospholipase C activity"/>
    <property type="evidence" value="ECO:0007669"/>
    <property type="project" value="UniProtKB-EC"/>
</dbReference>
<name>A0AAW9SJT0_9BACT</name>
<dbReference type="GO" id="GO:0006629">
    <property type="term" value="P:lipid metabolic process"/>
    <property type="evidence" value="ECO:0007669"/>
    <property type="project" value="InterPro"/>
</dbReference>
<reference evidence="1 2" key="1">
    <citation type="submission" date="2024-04" db="EMBL/GenBank/DDBJ databases">
        <title>Novel genus in family Flammeovirgaceae.</title>
        <authorList>
            <person name="Nguyen T.H."/>
            <person name="Vuong T.Q."/>
            <person name="Le H."/>
            <person name="Kim S.-G."/>
        </authorList>
    </citation>
    <scope>NUCLEOTIDE SEQUENCE [LARGE SCALE GENOMIC DNA]</scope>
    <source>
        <strain evidence="1 2">JCM 23209</strain>
    </source>
</reference>
<dbReference type="PROSITE" id="PS51257">
    <property type="entry name" value="PROKAR_LIPOPROTEIN"/>
    <property type="match status" value="1"/>
</dbReference>
<dbReference type="Proteomes" id="UP001403385">
    <property type="component" value="Unassembled WGS sequence"/>
</dbReference>
<dbReference type="Gene3D" id="3.20.20.190">
    <property type="entry name" value="Phosphatidylinositol (PI) phosphodiesterase"/>
    <property type="match status" value="1"/>
</dbReference>
<dbReference type="EMBL" id="JBDKWZ010000019">
    <property type="protein sequence ID" value="MEN7551096.1"/>
    <property type="molecule type" value="Genomic_DNA"/>
</dbReference>
<evidence type="ECO:0000313" key="2">
    <source>
        <dbReference type="Proteomes" id="UP001403385"/>
    </source>
</evidence>